<proteinExistence type="predicted"/>
<dbReference type="EMBL" id="LVJZ01000003">
    <property type="protein sequence ID" value="ODB96375.1"/>
    <property type="molecule type" value="Genomic_DNA"/>
</dbReference>
<name>A0A1E2UPA3_9GAMM</name>
<evidence type="ECO:0000313" key="2">
    <source>
        <dbReference type="Proteomes" id="UP000094849"/>
    </source>
</evidence>
<organism evidence="1 2">
    <name type="scientific">Candidatus Thiodiazotropha endoloripes</name>
    <dbReference type="NCBI Taxonomy" id="1818881"/>
    <lineage>
        <taxon>Bacteria</taxon>
        <taxon>Pseudomonadati</taxon>
        <taxon>Pseudomonadota</taxon>
        <taxon>Gammaproteobacteria</taxon>
        <taxon>Chromatiales</taxon>
        <taxon>Sedimenticolaceae</taxon>
        <taxon>Candidatus Thiodiazotropha</taxon>
    </lineage>
</organism>
<protein>
    <submittedName>
        <fullName evidence="1">Uncharacterized protein</fullName>
    </submittedName>
</protein>
<keyword evidence="2" id="KW-1185">Reference proteome</keyword>
<dbReference type="Proteomes" id="UP000094849">
    <property type="component" value="Unassembled WGS sequence"/>
</dbReference>
<comment type="caution">
    <text evidence="1">The sequence shown here is derived from an EMBL/GenBank/DDBJ whole genome shotgun (WGS) entry which is preliminary data.</text>
</comment>
<dbReference type="STRING" id="1818881.A3196_06135"/>
<sequence>MAAKGFLPDIPVMINRVTQLPMIGAADRLSILSGLAVSGVAFSKAATSDKGILEAHIDLN</sequence>
<reference evidence="1 2" key="1">
    <citation type="submission" date="2016-03" db="EMBL/GenBank/DDBJ databases">
        <title>Chemosynthetic sulphur-oxidizing symbionts of marine invertebrate animals are capable of nitrogen fixation.</title>
        <authorList>
            <person name="Petersen J.M."/>
            <person name="Kemper A."/>
            <person name="Gruber-Vodicka H."/>
            <person name="Cardini U."/>
            <person name="Geest Mvander."/>
            <person name="Kleiner M."/>
            <person name="Bulgheresi S."/>
            <person name="Fussmann M."/>
            <person name="Herbold C."/>
            <person name="Seah B.K.B."/>
            <person name="Antony C.Paul."/>
            <person name="Liu D."/>
            <person name="Belitz A."/>
            <person name="Weber M."/>
        </authorList>
    </citation>
    <scope>NUCLEOTIDE SEQUENCE [LARGE SCALE GENOMIC DNA]</scope>
    <source>
        <strain evidence="1">G_D</strain>
    </source>
</reference>
<evidence type="ECO:0000313" key="1">
    <source>
        <dbReference type="EMBL" id="ODB96375.1"/>
    </source>
</evidence>
<dbReference type="AlphaFoldDB" id="A0A1E2UPA3"/>
<accession>A0A1E2UPA3</accession>
<gene>
    <name evidence="1" type="ORF">A3196_06135</name>
</gene>